<dbReference type="SMART" id="SM00249">
    <property type="entry name" value="PHD"/>
    <property type="match status" value="1"/>
</dbReference>
<dbReference type="AlphaFoldDB" id="A0A8K0UU87"/>
<dbReference type="InterPro" id="IPR000408">
    <property type="entry name" value="Reg_chr_condens"/>
</dbReference>
<evidence type="ECO:0000256" key="4">
    <source>
        <dbReference type="ARBA" id="ARBA00022833"/>
    </source>
</evidence>
<feature type="compositionally biased region" description="Basic and acidic residues" evidence="7">
    <location>
        <begin position="31"/>
        <end position="45"/>
    </location>
</feature>
<dbReference type="GO" id="GO:0031267">
    <property type="term" value="F:small GTPase binding"/>
    <property type="evidence" value="ECO:0007669"/>
    <property type="project" value="TreeGrafter"/>
</dbReference>
<evidence type="ECO:0000256" key="1">
    <source>
        <dbReference type="ARBA" id="ARBA00022723"/>
    </source>
</evidence>
<reference evidence="9" key="1">
    <citation type="journal article" date="2021" name="New Phytol.">
        <title>Evolutionary innovations through gain and loss of genes in the ectomycorrhizal Boletales.</title>
        <authorList>
            <person name="Wu G."/>
            <person name="Miyauchi S."/>
            <person name="Morin E."/>
            <person name="Kuo A."/>
            <person name="Drula E."/>
            <person name="Varga T."/>
            <person name="Kohler A."/>
            <person name="Feng B."/>
            <person name="Cao Y."/>
            <person name="Lipzen A."/>
            <person name="Daum C."/>
            <person name="Hundley H."/>
            <person name="Pangilinan J."/>
            <person name="Johnson J."/>
            <person name="Barry K."/>
            <person name="LaButti K."/>
            <person name="Ng V."/>
            <person name="Ahrendt S."/>
            <person name="Min B."/>
            <person name="Choi I.G."/>
            <person name="Park H."/>
            <person name="Plett J.M."/>
            <person name="Magnuson J."/>
            <person name="Spatafora J.W."/>
            <person name="Nagy L.G."/>
            <person name="Henrissat B."/>
            <person name="Grigoriev I.V."/>
            <person name="Yang Z.L."/>
            <person name="Xu J."/>
            <person name="Martin F.M."/>
        </authorList>
    </citation>
    <scope>NUCLEOTIDE SEQUENCE</scope>
    <source>
        <strain evidence="9">KKN 215</strain>
    </source>
</reference>
<dbReference type="GO" id="GO:0008270">
    <property type="term" value="F:zinc ion binding"/>
    <property type="evidence" value="ECO:0007669"/>
    <property type="project" value="UniProtKB-KW"/>
</dbReference>
<evidence type="ECO:0000313" key="9">
    <source>
        <dbReference type="EMBL" id="KAH8104111.1"/>
    </source>
</evidence>
<dbReference type="InterPro" id="IPR019787">
    <property type="entry name" value="Znf_PHD-finger"/>
</dbReference>
<organism evidence="9 10">
    <name type="scientific">Cristinia sonorae</name>
    <dbReference type="NCBI Taxonomy" id="1940300"/>
    <lineage>
        <taxon>Eukaryota</taxon>
        <taxon>Fungi</taxon>
        <taxon>Dikarya</taxon>
        <taxon>Basidiomycota</taxon>
        <taxon>Agaricomycotina</taxon>
        <taxon>Agaricomycetes</taxon>
        <taxon>Agaricomycetidae</taxon>
        <taxon>Agaricales</taxon>
        <taxon>Pleurotineae</taxon>
        <taxon>Stephanosporaceae</taxon>
        <taxon>Cristinia</taxon>
    </lineage>
</organism>
<feature type="domain" description="PHD-type" evidence="8">
    <location>
        <begin position="450"/>
        <end position="501"/>
    </location>
</feature>
<gene>
    <name evidence="9" type="ORF">BXZ70DRAFT_684401</name>
</gene>
<keyword evidence="10" id="KW-1185">Reference proteome</keyword>
<dbReference type="PANTHER" id="PTHR46207:SF1">
    <property type="entry name" value="PROTEIN RCC2"/>
    <property type="match status" value="1"/>
</dbReference>
<comment type="caution">
    <text evidence="9">The sequence shown here is derived from an EMBL/GenBank/DDBJ whole genome shotgun (WGS) entry which is preliminary data.</text>
</comment>
<feature type="compositionally biased region" description="Acidic residues" evidence="7">
    <location>
        <begin position="534"/>
        <end position="550"/>
    </location>
</feature>
<feature type="region of interest" description="Disordered" evidence="7">
    <location>
        <begin position="510"/>
        <end position="572"/>
    </location>
</feature>
<dbReference type="PROSITE" id="PS50016">
    <property type="entry name" value="ZF_PHD_2"/>
    <property type="match status" value="1"/>
</dbReference>
<keyword evidence="4" id="KW-0862">Zinc</keyword>
<dbReference type="Gene3D" id="2.130.10.30">
    <property type="entry name" value="Regulator of chromosome condensation 1/beta-lactamase-inhibitor protein II"/>
    <property type="match status" value="2"/>
</dbReference>
<accession>A0A8K0UU87</accession>
<dbReference type="InterPro" id="IPR013083">
    <property type="entry name" value="Znf_RING/FYVE/PHD"/>
</dbReference>
<dbReference type="PROSITE" id="PS01359">
    <property type="entry name" value="ZF_PHD_1"/>
    <property type="match status" value="1"/>
</dbReference>
<evidence type="ECO:0000259" key="8">
    <source>
        <dbReference type="PROSITE" id="PS50016"/>
    </source>
</evidence>
<dbReference type="SUPFAM" id="SSF50985">
    <property type="entry name" value="RCC1/BLIP-II"/>
    <property type="match status" value="1"/>
</dbReference>
<dbReference type="Pfam" id="PF25390">
    <property type="entry name" value="WD40_RLD"/>
    <property type="match status" value="1"/>
</dbReference>
<keyword evidence="3 5" id="KW-0863">Zinc-finger</keyword>
<dbReference type="InterPro" id="IPR011011">
    <property type="entry name" value="Znf_FYVE_PHD"/>
</dbReference>
<dbReference type="InterPro" id="IPR009091">
    <property type="entry name" value="RCC1/BLIP-II"/>
</dbReference>
<dbReference type="InterPro" id="IPR058923">
    <property type="entry name" value="RCC1-like_dom"/>
</dbReference>
<keyword evidence="1" id="KW-0479">Metal-binding</keyword>
<dbReference type="InterPro" id="IPR001965">
    <property type="entry name" value="Znf_PHD"/>
</dbReference>
<dbReference type="Gene3D" id="3.30.40.10">
    <property type="entry name" value="Zinc/RING finger domain, C3HC4 (zinc finger)"/>
    <property type="match status" value="1"/>
</dbReference>
<proteinExistence type="predicted"/>
<dbReference type="PRINTS" id="PR00633">
    <property type="entry name" value="RCCNDNSATION"/>
</dbReference>
<evidence type="ECO:0000256" key="7">
    <source>
        <dbReference type="SAM" id="MobiDB-lite"/>
    </source>
</evidence>
<dbReference type="Pfam" id="PF00628">
    <property type="entry name" value="PHD"/>
    <property type="match status" value="1"/>
</dbReference>
<dbReference type="OrthoDB" id="5370059at2759"/>
<dbReference type="PANTHER" id="PTHR46207">
    <property type="entry name" value="PROTEIN RCC2"/>
    <property type="match status" value="1"/>
</dbReference>
<dbReference type="SUPFAM" id="SSF57903">
    <property type="entry name" value="FYVE/PHD zinc finger"/>
    <property type="match status" value="1"/>
</dbReference>
<feature type="repeat" description="RCC1" evidence="6">
    <location>
        <begin position="379"/>
        <end position="433"/>
    </location>
</feature>
<dbReference type="PROSITE" id="PS00626">
    <property type="entry name" value="RCC1_2"/>
    <property type="match status" value="2"/>
</dbReference>
<evidence type="ECO:0000256" key="3">
    <source>
        <dbReference type="ARBA" id="ARBA00022771"/>
    </source>
</evidence>
<keyword evidence="2" id="KW-0677">Repeat</keyword>
<dbReference type="GO" id="GO:0016020">
    <property type="term" value="C:membrane"/>
    <property type="evidence" value="ECO:0007669"/>
    <property type="project" value="TreeGrafter"/>
</dbReference>
<name>A0A8K0UU87_9AGAR</name>
<evidence type="ECO:0000313" key="10">
    <source>
        <dbReference type="Proteomes" id="UP000813824"/>
    </source>
</evidence>
<feature type="repeat" description="RCC1" evidence="6">
    <location>
        <begin position="85"/>
        <end position="147"/>
    </location>
</feature>
<feature type="repeat" description="RCC1" evidence="6">
    <location>
        <begin position="268"/>
        <end position="323"/>
    </location>
</feature>
<protein>
    <submittedName>
        <fullName evidence="9">RCC1/BLIP-II</fullName>
    </submittedName>
</protein>
<evidence type="ECO:0000256" key="5">
    <source>
        <dbReference type="PROSITE-ProRule" id="PRU00146"/>
    </source>
</evidence>
<evidence type="ECO:0000256" key="6">
    <source>
        <dbReference type="PROSITE-ProRule" id="PRU00235"/>
    </source>
</evidence>
<dbReference type="EMBL" id="JAEVFJ010000006">
    <property type="protein sequence ID" value="KAH8104111.1"/>
    <property type="molecule type" value="Genomic_DNA"/>
</dbReference>
<evidence type="ECO:0000256" key="2">
    <source>
        <dbReference type="ARBA" id="ARBA00022737"/>
    </source>
</evidence>
<dbReference type="InterPro" id="IPR019786">
    <property type="entry name" value="Zinc_finger_PHD-type_CS"/>
</dbReference>
<feature type="repeat" description="RCC1" evidence="6">
    <location>
        <begin position="204"/>
        <end position="267"/>
    </location>
</feature>
<dbReference type="PROSITE" id="PS50012">
    <property type="entry name" value="RCC1_3"/>
    <property type="match status" value="4"/>
</dbReference>
<sequence>MTTSTIQDPSSTNKQRWGRVLICGGTDWPKLGRKDRAGSNKKVSDEPAGPDLLEPHILRSLSNVKVTSIHTSCAGCQCVCLDIDGAAWLFGRNEKSSLGNITGNVEDIFISENGPVRLTPQHLGAPNGTTFVDAACGRNHTILVGSNGQFWSAGVNQAGQCAQPPCPEVTSFKLGQSPEINGVKERVVKAAAGINFSLVLTHTGKVFSFGSAEKGQLGNGKTGEHIVTGGKTMFDYEWEPILVRGMEGKKVTQIACGQQHSIALDDKGVVYVWGYNGYCRLGLGNQKDVLIPQVVPQFAGPNEITMGYQVVAGPSNSVVIDKQNMYWMAGKWKNTGDGSSGQPYSSFRIMQDIMGCKVYQASCGGVTHFALAPDDDNTIMTIAYGQGAANGELGLGPDEPKSATKPTRHQPLIGIDVIQVSAAQNTTFFLAEPSEKLSDLPRHPLEMEAPELCVMCNKDNGDDDSPLECEKCDNPYHLHCLNPPLAAVPDGEWFCPDCEADPGAPIVVGAGKRSPRKVKPVKPVVPVVPGPGPEDQEEDDDDEIDEDDDVGAGRKRKASASGRKAAPAKRKR</sequence>
<dbReference type="InterPro" id="IPR028641">
    <property type="entry name" value="RCC2"/>
</dbReference>
<dbReference type="Proteomes" id="UP000813824">
    <property type="component" value="Unassembled WGS sequence"/>
</dbReference>
<feature type="region of interest" description="Disordered" evidence="7">
    <location>
        <begin position="31"/>
        <end position="50"/>
    </location>
</feature>